<name>A0A4R1L3N7_9BACT</name>
<keyword evidence="5" id="KW-1185">Reference proteome</keyword>
<dbReference type="Proteomes" id="UP000295210">
    <property type="component" value="Unassembled WGS sequence"/>
</dbReference>
<dbReference type="Gene3D" id="3.20.110.20">
    <property type="match status" value="1"/>
</dbReference>
<keyword evidence="2" id="KW-0119">Carbohydrate metabolism</keyword>
<accession>A0A4R1L3N7</accession>
<dbReference type="AlphaFoldDB" id="A0A4R1L3N7"/>
<dbReference type="PANTHER" id="PTHR36306:SF3">
    <property type="entry name" value="GLYCOSIDE HYDROLASE FAMILY 57"/>
    <property type="match status" value="1"/>
</dbReference>
<sequence>MQPEATEKAFDQTRYICIHGHFYQPPRENPWLETVEIQDSAAPFHDWNERITSECYAPNGASRILNTKDEIIRILNNYSRISFNFGPTLLSWLEQNAPRTYRMILDADKASQRRFGGHGSAMAQVYNHIIMPLANTRDKQTQIRWGIADFARRFGRQPEGMWLAETAVDSETLGLLADEGIRFTVLAPHQCARVRELGSPALDREWSETPESSVDTRQPYLVRFPGGRSIAVFFYDGPSSRAIAFEGLLDNGERLARRLLDGFSGSANAQLVHVATDGESYGHHHKHGEMALSYALKWIEQGQDATLINYGEFLAKFPPSHEAQIVENTSWSCVHGVERWRSNCGCNGGHGGWNQEWRAPLRKALDQLRDATVPLVEAAAAPLLRDVWAARDAYIDVILDRKPAAVETFLAAHRVGPLDAAGRTTILKLMELERHALLMFTSCGWFFDEISGIETVQIIAYAGRVLQLASELFGVSSAKLEADFIEQLSTAKSNVPEEKDGASIYARTAKHAQVGLEQVAAHYAISSVFSSYPQETQLFCYLVRRQTYEASTSGRARLVIGDAKVVSAITEEAERAFFAVLHFGDQNITAAVKRYDAIDAAARLQFSDAAKVALTRADFPEVIRLFDRTFGDKSYSIHSLFRDEQRRILDLILNSTLAEVETSLIAIYEDHASLLHFLSLANAPKPPALAMAASFAVNAGLRRALSADPMNVVEARTYLALATADQISLDQKLLSYLADQQMKRAMDRLSSHPEIPENLETASQAAQALRELPFELNLWQAQNIWNTTLKLAHEEHAPAPAWMEQFLDLGRHLGICVEELVVEEEEVAFGAGRA</sequence>
<evidence type="ECO:0000313" key="5">
    <source>
        <dbReference type="Proteomes" id="UP000295210"/>
    </source>
</evidence>
<dbReference type="CDD" id="cd10797">
    <property type="entry name" value="GH57N_APU_like_1"/>
    <property type="match status" value="1"/>
</dbReference>
<gene>
    <name evidence="4" type="ORF">C7378_2832</name>
</gene>
<dbReference type="InterPro" id="IPR011330">
    <property type="entry name" value="Glyco_hydro/deAcase_b/a-brl"/>
</dbReference>
<proteinExistence type="inferred from homology"/>
<dbReference type="InterPro" id="IPR052046">
    <property type="entry name" value="GH57_Enzymes"/>
</dbReference>
<feature type="domain" description="Glycoside hydrolase family 57 N-terminal" evidence="3">
    <location>
        <begin position="121"/>
        <end position="321"/>
    </location>
</feature>
<dbReference type="InterPro" id="IPR021923">
    <property type="entry name" value="DUF3536"/>
</dbReference>
<dbReference type="RefSeq" id="WP_131998015.1">
    <property type="nucleotide sequence ID" value="NZ_SMGK01000005.1"/>
</dbReference>
<comment type="caution">
    <text evidence="4">The sequence shown here is derived from an EMBL/GenBank/DDBJ whole genome shotgun (WGS) entry which is preliminary data.</text>
</comment>
<dbReference type="OrthoDB" id="9757977at2"/>
<evidence type="ECO:0000256" key="2">
    <source>
        <dbReference type="ARBA" id="ARBA00023277"/>
    </source>
</evidence>
<comment type="similarity">
    <text evidence="1">Belongs to the glycosyl hydrolase 57 family.</text>
</comment>
<dbReference type="Pfam" id="PF03065">
    <property type="entry name" value="Glyco_hydro_57"/>
    <property type="match status" value="1"/>
</dbReference>
<evidence type="ECO:0000259" key="3">
    <source>
        <dbReference type="Pfam" id="PF03065"/>
    </source>
</evidence>
<dbReference type="SUPFAM" id="SSF88713">
    <property type="entry name" value="Glycoside hydrolase/deacetylase"/>
    <property type="match status" value="1"/>
</dbReference>
<dbReference type="Pfam" id="PF12055">
    <property type="entry name" value="DUF3536"/>
    <property type="match status" value="1"/>
</dbReference>
<evidence type="ECO:0000256" key="1">
    <source>
        <dbReference type="ARBA" id="ARBA00006821"/>
    </source>
</evidence>
<dbReference type="GO" id="GO:0016787">
    <property type="term" value="F:hydrolase activity"/>
    <property type="evidence" value="ECO:0007669"/>
    <property type="project" value="UniProtKB-KW"/>
</dbReference>
<keyword evidence="4" id="KW-0378">Hydrolase</keyword>
<dbReference type="PANTHER" id="PTHR36306">
    <property type="entry name" value="ALPHA-AMYLASE-RELATED-RELATED"/>
    <property type="match status" value="1"/>
</dbReference>
<dbReference type="InterPro" id="IPR004300">
    <property type="entry name" value="Glyco_hydro_57_N"/>
</dbReference>
<dbReference type="EMBL" id="SMGK01000005">
    <property type="protein sequence ID" value="TCK71553.1"/>
    <property type="molecule type" value="Genomic_DNA"/>
</dbReference>
<dbReference type="GO" id="GO:0005975">
    <property type="term" value="P:carbohydrate metabolic process"/>
    <property type="evidence" value="ECO:0007669"/>
    <property type="project" value="InterPro"/>
</dbReference>
<reference evidence="4 5" key="1">
    <citation type="submission" date="2019-03" db="EMBL/GenBank/DDBJ databases">
        <title>Genomic Encyclopedia of Type Strains, Phase IV (KMG-IV): sequencing the most valuable type-strain genomes for metagenomic binning, comparative biology and taxonomic classification.</title>
        <authorList>
            <person name="Goeker M."/>
        </authorList>
    </citation>
    <scope>NUCLEOTIDE SEQUENCE [LARGE SCALE GENOMIC DNA]</scope>
    <source>
        <strain evidence="4 5">DSM 103428</strain>
    </source>
</reference>
<protein>
    <submittedName>
        <fullName evidence="4">Glycosyl hydrolase family 57</fullName>
    </submittedName>
</protein>
<organism evidence="4 5">
    <name type="scientific">Acidipila rosea</name>
    <dbReference type="NCBI Taxonomy" id="768535"/>
    <lineage>
        <taxon>Bacteria</taxon>
        <taxon>Pseudomonadati</taxon>
        <taxon>Acidobacteriota</taxon>
        <taxon>Terriglobia</taxon>
        <taxon>Terriglobales</taxon>
        <taxon>Acidobacteriaceae</taxon>
        <taxon>Acidipila</taxon>
    </lineage>
</organism>
<evidence type="ECO:0000313" key="4">
    <source>
        <dbReference type="EMBL" id="TCK71553.1"/>
    </source>
</evidence>